<dbReference type="InterPro" id="IPR000683">
    <property type="entry name" value="Gfo/Idh/MocA-like_OxRdtase_N"/>
</dbReference>
<dbReference type="Gene3D" id="3.40.50.720">
    <property type="entry name" value="NAD(P)-binding Rossmann-like Domain"/>
    <property type="match status" value="1"/>
</dbReference>
<proteinExistence type="predicted"/>
<dbReference type="InterPro" id="IPR055170">
    <property type="entry name" value="GFO_IDH_MocA-like_dom"/>
</dbReference>
<dbReference type="PANTHER" id="PTHR43818">
    <property type="entry name" value="BCDNA.GH03377"/>
    <property type="match status" value="1"/>
</dbReference>
<dbReference type="InterPro" id="IPR036291">
    <property type="entry name" value="NAD(P)-bd_dom_sf"/>
</dbReference>
<reference evidence="4 5" key="1">
    <citation type="submission" date="2016-10" db="EMBL/GenBank/DDBJ databases">
        <authorList>
            <person name="de Groot N.N."/>
        </authorList>
    </citation>
    <scope>NUCLEOTIDE SEQUENCE [LARGE SCALE GENOMIC DNA]</scope>
    <source>
        <strain evidence="4 5">CPCC 202808</strain>
    </source>
</reference>
<dbReference type="GO" id="GO:0000166">
    <property type="term" value="F:nucleotide binding"/>
    <property type="evidence" value="ECO:0007669"/>
    <property type="project" value="InterPro"/>
</dbReference>
<organism evidence="4 5">
    <name type="scientific">Actinopolymorpha cephalotaxi</name>
    <dbReference type="NCBI Taxonomy" id="504797"/>
    <lineage>
        <taxon>Bacteria</taxon>
        <taxon>Bacillati</taxon>
        <taxon>Actinomycetota</taxon>
        <taxon>Actinomycetes</taxon>
        <taxon>Propionibacteriales</taxon>
        <taxon>Actinopolymorphaceae</taxon>
        <taxon>Actinopolymorpha</taxon>
    </lineage>
</organism>
<dbReference type="Proteomes" id="UP000199052">
    <property type="component" value="Unassembled WGS sequence"/>
</dbReference>
<evidence type="ECO:0000313" key="4">
    <source>
        <dbReference type="EMBL" id="SFH70562.1"/>
    </source>
</evidence>
<accession>A0A1I3C7R9</accession>
<protein>
    <submittedName>
        <fullName evidence="4">Predicted dehydrogenase</fullName>
    </submittedName>
</protein>
<dbReference type="InterPro" id="IPR050463">
    <property type="entry name" value="Gfo/Idh/MocA_oxidrdct_glycsds"/>
</dbReference>
<evidence type="ECO:0000256" key="1">
    <source>
        <dbReference type="ARBA" id="ARBA00023002"/>
    </source>
</evidence>
<sequence length="374" mass="41283">MVDHITYQFEYDERIPIAFIGAGGHSYRNVYPSFQYAPVDLRAVCDLDGERAADYARLFGAPRSYTDHRELLERERPAAVFVVTSYDEDGRVQATDLALDCMRAGAHVWMEKPTAASVAEIHQLQKESAAAGRFVMTGLKKIFTPAMERTKEIISAPEFGEVTSISVRYPQSLPAFEKRHDLAAMRGFLDHIYHPGAVLHYLMGDVQGFGYQWEPVSGASTASLRFASGAIGTLHLAAGSAVTSPLERVEVVGQDANVVVDNSVRLTYYRRGARLGYGRSSSYVVDEDHAPLRWEPEFSLGQLYNKNLFYLGYVPEILHFCDSVLSGTPPTKGTLEDSLAVMRLFEAYRTVPAGAFVDLPLPLSPSSPNENGAS</sequence>
<dbReference type="GO" id="GO:0016491">
    <property type="term" value="F:oxidoreductase activity"/>
    <property type="evidence" value="ECO:0007669"/>
    <property type="project" value="UniProtKB-KW"/>
</dbReference>
<evidence type="ECO:0000259" key="3">
    <source>
        <dbReference type="Pfam" id="PF22725"/>
    </source>
</evidence>
<dbReference type="SUPFAM" id="SSF51735">
    <property type="entry name" value="NAD(P)-binding Rossmann-fold domains"/>
    <property type="match status" value="1"/>
</dbReference>
<evidence type="ECO:0000313" key="5">
    <source>
        <dbReference type="Proteomes" id="UP000199052"/>
    </source>
</evidence>
<dbReference type="Pfam" id="PF01408">
    <property type="entry name" value="GFO_IDH_MocA"/>
    <property type="match status" value="1"/>
</dbReference>
<dbReference type="Gene3D" id="3.30.360.10">
    <property type="entry name" value="Dihydrodipicolinate Reductase, domain 2"/>
    <property type="match status" value="1"/>
</dbReference>
<feature type="domain" description="GFO/IDH/MocA-like oxidoreductase" evidence="3">
    <location>
        <begin position="149"/>
        <end position="257"/>
    </location>
</feature>
<name>A0A1I3C7R9_9ACTN</name>
<dbReference type="PANTHER" id="PTHR43818:SF11">
    <property type="entry name" value="BCDNA.GH03377"/>
    <property type="match status" value="1"/>
</dbReference>
<gene>
    <name evidence="4" type="ORF">SAMN05421678_13024</name>
</gene>
<feature type="domain" description="Gfo/Idh/MocA-like oxidoreductase N-terminal" evidence="2">
    <location>
        <begin position="17"/>
        <end position="138"/>
    </location>
</feature>
<dbReference type="EMBL" id="FOOI01000030">
    <property type="protein sequence ID" value="SFH70562.1"/>
    <property type="molecule type" value="Genomic_DNA"/>
</dbReference>
<dbReference type="SUPFAM" id="SSF55347">
    <property type="entry name" value="Glyceraldehyde-3-phosphate dehydrogenase-like, C-terminal domain"/>
    <property type="match status" value="1"/>
</dbReference>
<dbReference type="AlphaFoldDB" id="A0A1I3C7R9"/>
<dbReference type="Pfam" id="PF22725">
    <property type="entry name" value="GFO_IDH_MocA_C3"/>
    <property type="match status" value="1"/>
</dbReference>
<evidence type="ECO:0000259" key="2">
    <source>
        <dbReference type="Pfam" id="PF01408"/>
    </source>
</evidence>
<dbReference type="STRING" id="504797.SAMN05421678_13024"/>
<keyword evidence="1" id="KW-0560">Oxidoreductase</keyword>